<evidence type="ECO:0000313" key="3">
    <source>
        <dbReference type="Proteomes" id="UP000191806"/>
    </source>
</evidence>
<dbReference type="Gene3D" id="3.40.390.10">
    <property type="entry name" value="Collagenase (Catalytic Domain)"/>
    <property type="match status" value="1"/>
</dbReference>
<dbReference type="RefSeq" id="WP_032951097.1">
    <property type="nucleotide sequence ID" value="NZ_CP015899.2"/>
</dbReference>
<dbReference type="SUPFAM" id="SSF52058">
    <property type="entry name" value="L domain-like"/>
    <property type="match status" value="1"/>
</dbReference>
<name>A0A1V0PH36_LACLC</name>
<dbReference type="Pfam" id="PF12388">
    <property type="entry name" value="Peptidase_M57"/>
    <property type="match status" value="1"/>
</dbReference>
<dbReference type="GO" id="GO:0008237">
    <property type="term" value="F:metallopeptidase activity"/>
    <property type="evidence" value="ECO:0007669"/>
    <property type="project" value="InterPro"/>
</dbReference>
<dbReference type="Proteomes" id="UP000191806">
    <property type="component" value="Chromosome"/>
</dbReference>
<evidence type="ECO:0000256" key="1">
    <source>
        <dbReference type="ARBA" id="ARBA00022729"/>
    </source>
</evidence>
<organism evidence="2 3">
    <name type="scientific">Lactococcus lactis subsp. cremoris</name>
    <name type="common">Streptococcus cremoris</name>
    <dbReference type="NCBI Taxonomy" id="1359"/>
    <lineage>
        <taxon>Bacteria</taxon>
        <taxon>Bacillati</taxon>
        <taxon>Bacillota</taxon>
        <taxon>Bacilli</taxon>
        <taxon>Lactobacillales</taxon>
        <taxon>Streptococcaceae</taxon>
        <taxon>Lactococcus</taxon>
    </lineage>
</organism>
<dbReference type="InterPro" id="IPR024079">
    <property type="entry name" value="MetalloPept_cat_dom_sf"/>
</dbReference>
<dbReference type="Gene3D" id="3.80.10.10">
    <property type="entry name" value="Ribonuclease Inhibitor"/>
    <property type="match status" value="2"/>
</dbReference>
<dbReference type="AlphaFoldDB" id="A0A1V0PH36"/>
<dbReference type="InterPro" id="IPR050328">
    <property type="entry name" value="Dev_Immune_Receptor"/>
</dbReference>
<reference evidence="2 3" key="1">
    <citation type="journal article" date="2017" name="BMC Genomics">
        <title>Comparative and functional genomics of the Lactococcus lactis taxon; insights into evolution and niche adaptation.</title>
        <authorList>
            <person name="Kelleher P."/>
            <person name="Bottacini F."/>
            <person name="Mahony J."/>
            <person name="Kilcawley K.N."/>
            <person name="van Sinderen D."/>
        </authorList>
    </citation>
    <scope>NUCLEOTIDE SEQUENCE [LARGE SCALE GENOMIC DNA]</scope>
    <source>
        <strain evidence="2 3">JM1</strain>
    </source>
</reference>
<dbReference type="InterPro" id="IPR024653">
    <property type="entry name" value="Peptidase_M10/M27/M57"/>
</dbReference>
<protein>
    <submittedName>
        <fullName evidence="2">BspA family leucine-rich repeat surface protein</fullName>
    </submittedName>
</protein>
<dbReference type="PANTHER" id="PTHR24373">
    <property type="entry name" value="SLIT RELATED LEUCINE-RICH REPEAT NEURONAL PROTEIN"/>
    <property type="match status" value="1"/>
</dbReference>
<dbReference type="InterPro" id="IPR011889">
    <property type="entry name" value="Liste_lipo_26"/>
</dbReference>
<keyword evidence="1" id="KW-0732">Signal</keyword>
<dbReference type="InterPro" id="IPR005046">
    <property type="entry name" value="DUF285"/>
</dbReference>
<proteinExistence type="predicted"/>
<accession>A0A1V0PH36</accession>
<dbReference type="InterPro" id="IPR032675">
    <property type="entry name" value="LRR_dom_sf"/>
</dbReference>
<dbReference type="PANTHER" id="PTHR24373:SF275">
    <property type="entry name" value="TIR DOMAIN-CONTAINING PROTEIN"/>
    <property type="match status" value="1"/>
</dbReference>
<dbReference type="EMBL" id="CP015899">
    <property type="protein sequence ID" value="ARE28509.1"/>
    <property type="molecule type" value="Genomic_DNA"/>
</dbReference>
<dbReference type="SUPFAM" id="SSF55486">
    <property type="entry name" value="Metalloproteases ('zincins'), catalytic domain"/>
    <property type="match status" value="1"/>
</dbReference>
<dbReference type="Pfam" id="PF03382">
    <property type="entry name" value="DUF285"/>
    <property type="match status" value="2"/>
</dbReference>
<gene>
    <name evidence="2" type="ORF">LLJM1_1135</name>
</gene>
<sequence>MKKNLSKTQMLLLGATLASLSIGIVSYGPTIINPQAVSISADVRASTGKWGEANWVLANDGELIFLGGNIGHPSQSLTEVLREANVDPADVKSIEFTEITTANEIANTFANLPQLKKVLKLGNLSYSGSAYGMFSGDSNLEIIDLEGFDTSEITNMANMFAGIKADILDVSKFDTRNVRNMAGMFDGAINLTNLDISKFSTDKVTDMTLMFANLTKLEQLNVYKFNTNNVASMAGMFEGVSNLTNLDISNFNTDKVTDMALMFAGMTKLEQLDVSNFNTNNTASMAGMFEGVSNLTNLDISNFNTDKVTDMALMFAGMTKLEQLDVSNFNTNNTASMAGMFEGVSNLTNLDISNFNTDKVTDMALMFAGMTKLEQLDVSNFNTNNTVRMPGMFEGVSNLTNLDISNFNTDKVTDMARMFAGMTKLEQLNLSNFSTNGVSITTGMFEGASNLKNLKLGLTSQLNTDMNLANVPVTDGYTGKWRNVGSGTVDNPAGEHIWTSSEFMANFDAPTMADTYVWQKLSGSEMELGESTDYSNDTLLSSIFPAASIPLNPYRYNVVLNNNYQFYSKLENGQLDTENITSLGDLKGKTLYNKETMPVTYTSGDKKGQTTNFVNVSLEGDNWYWVDEHALNLDLAATYPSVNGLGQKLVDGMFLGSTLTYGNNPAVSNSQMISNAYNSQGKIIYESRAKIEDFAAEADPEAALAAFNKEIDRAAESWNAAINPNEPTIIKSGETTEPTTLLIAPNPKGTGSATSIGKTGIEIKDIKLALDTTNPNYDLNPLFLVIRHELGHSLGLNHTSNAQYSGMPDGYRMNTDEDVMNAILVYDKDSGYSWSQKTITQESIDTIHLILKNQNFSNPQH</sequence>
<evidence type="ECO:0000313" key="2">
    <source>
        <dbReference type="EMBL" id="ARE28509.1"/>
    </source>
</evidence>
<dbReference type="NCBIfam" id="TIGR02167">
    <property type="entry name" value="Liste_lipo_26"/>
    <property type="match status" value="11"/>
</dbReference>